<evidence type="ECO:0008006" key="3">
    <source>
        <dbReference type="Google" id="ProtNLM"/>
    </source>
</evidence>
<dbReference type="InParanoid" id="A0A317ZDS1"/>
<evidence type="ECO:0000313" key="2">
    <source>
        <dbReference type="Proteomes" id="UP000247099"/>
    </source>
</evidence>
<reference evidence="1 2" key="1">
    <citation type="submission" date="2018-05" db="EMBL/GenBank/DDBJ databases">
        <title>Coraliomargarita sinensis sp. nov., isolated from a marine solar saltern.</title>
        <authorList>
            <person name="Zhou L.Y."/>
        </authorList>
    </citation>
    <scope>NUCLEOTIDE SEQUENCE [LARGE SCALE GENOMIC DNA]</scope>
    <source>
        <strain evidence="1 2">WN38</strain>
    </source>
</reference>
<dbReference type="Proteomes" id="UP000247099">
    <property type="component" value="Unassembled WGS sequence"/>
</dbReference>
<dbReference type="RefSeq" id="WP_110132268.1">
    <property type="nucleotide sequence ID" value="NZ_QHJQ01000020.1"/>
</dbReference>
<organism evidence="1 2">
    <name type="scientific">Coraliomargarita sinensis</name>
    <dbReference type="NCBI Taxonomy" id="2174842"/>
    <lineage>
        <taxon>Bacteria</taxon>
        <taxon>Pseudomonadati</taxon>
        <taxon>Verrucomicrobiota</taxon>
        <taxon>Opitutia</taxon>
        <taxon>Puniceicoccales</taxon>
        <taxon>Coraliomargaritaceae</taxon>
        <taxon>Coraliomargarita</taxon>
    </lineage>
</organism>
<dbReference type="OrthoDB" id="9953536at2"/>
<proteinExistence type="predicted"/>
<comment type="caution">
    <text evidence="1">The sequence shown here is derived from an EMBL/GenBank/DDBJ whole genome shotgun (WGS) entry which is preliminary data.</text>
</comment>
<protein>
    <recommendedName>
        <fullName evidence="3">Lipoprotein</fullName>
    </recommendedName>
</protein>
<accession>A0A317ZDS1</accession>
<gene>
    <name evidence="1" type="ORF">DDZ13_14960</name>
</gene>
<name>A0A317ZDS1_9BACT</name>
<evidence type="ECO:0000313" key="1">
    <source>
        <dbReference type="EMBL" id="PXA02852.1"/>
    </source>
</evidence>
<dbReference type="EMBL" id="QHJQ01000020">
    <property type="protein sequence ID" value="PXA02852.1"/>
    <property type="molecule type" value="Genomic_DNA"/>
</dbReference>
<keyword evidence="2" id="KW-1185">Reference proteome</keyword>
<dbReference type="PROSITE" id="PS51257">
    <property type="entry name" value="PROKAR_LIPOPROTEIN"/>
    <property type="match status" value="1"/>
</dbReference>
<sequence length="146" mass="16419">MSKKVKIFWLPLFFVLGACLGGAIGLSYFPKSIDVIDGRVFIDGNFPIGLGKKYDRFHQVIHLFTVDGINVNGQIKGIEIDQIYQIISMIEEEDNSPVLSIRFISKDRIEVNTGKTRGPLDGGGNLYMLHLKDGEWQIMDRGSWVS</sequence>
<dbReference type="AlphaFoldDB" id="A0A317ZDS1"/>